<reference evidence="2 3" key="1">
    <citation type="submission" date="2021-01" db="EMBL/GenBank/DDBJ databases">
        <title>Genomic Encyclopedia of Type Strains, Phase IV (KMG-IV): sequencing the most valuable type-strain genomes for metagenomic binning, comparative biology and taxonomic classification.</title>
        <authorList>
            <person name="Goeker M."/>
        </authorList>
    </citation>
    <scope>NUCLEOTIDE SEQUENCE [LARGE SCALE GENOMIC DNA]</scope>
    <source>
        <strain evidence="2 3">DSM 25879</strain>
    </source>
</reference>
<dbReference type="Proteomes" id="UP000737402">
    <property type="component" value="Unassembled WGS sequence"/>
</dbReference>
<dbReference type="Pfam" id="PF12867">
    <property type="entry name" value="DinB_2"/>
    <property type="match status" value="1"/>
</dbReference>
<proteinExistence type="predicted"/>
<sequence length="163" mass="18888">MTNEQLLFKQMGFVRSRTLKMLDATTDELADQMPSGFRNSIRWNAGHIFLTQDTLMYSFGGGDHQVPEHYFSLFEMHTSPLDWKLDPPSLTELEERLSTQADRIRRDFSGKLDEKIIRPFQIGDYRLETLAEVLAFANWHEGLHQGVINGLKRACGVENLWEK</sequence>
<protein>
    <recommendedName>
        <fullName evidence="1">DinB-like domain-containing protein</fullName>
    </recommendedName>
</protein>
<evidence type="ECO:0000259" key="1">
    <source>
        <dbReference type="Pfam" id="PF12867"/>
    </source>
</evidence>
<evidence type="ECO:0000313" key="3">
    <source>
        <dbReference type="Proteomes" id="UP000737402"/>
    </source>
</evidence>
<comment type="caution">
    <text evidence="2">The sequence shown here is derived from an EMBL/GenBank/DDBJ whole genome shotgun (WGS) entry which is preliminary data.</text>
</comment>
<dbReference type="EMBL" id="JAFBED010000005">
    <property type="protein sequence ID" value="MBM7620936.1"/>
    <property type="molecule type" value="Genomic_DNA"/>
</dbReference>
<feature type="domain" description="DinB-like" evidence="1">
    <location>
        <begin position="13"/>
        <end position="148"/>
    </location>
</feature>
<keyword evidence="3" id="KW-1185">Reference proteome</keyword>
<gene>
    <name evidence="2" type="ORF">JOC95_002791</name>
</gene>
<dbReference type="RefSeq" id="WP_204417197.1">
    <property type="nucleotide sequence ID" value="NZ_JAFBED010000005.1"/>
</dbReference>
<dbReference type="Gene3D" id="1.20.120.450">
    <property type="entry name" value="dinb family like domain"/>
    <property type="match status" value="1"/>
</dbReference>
<dbReference type="InterPro" id="IPR034660">
    <property type="entry name" value="DinB/YfiT-like"/>
</dbReference>
<name>A0ABS2P1U8_9BACI</name>
<organism evidence="2 3">
    <name type="scientific">Sutcliffiella tianshenii</name>
    <dbReference type="NCBI Taxonomy" id="1463404"/>
    <lineage>
        <taxon>Bacteria</taxon>
        <taxon>Bacillati</taxon>
        <taxon>Bacillota</taxon>
        <taxon>Bacilli</taxon>
        <taxon>Bacillales</taxon>
        <taxon>Bacillaceae</taxon>
        <taxon>Sutcliffiella</taxon>
    </lineage>
</organism>
<dbReference type="SUPFAM" id="SSF109854">
    <property type="entry name" value="DinB/YfiT-like putative metalloenzymes"/>
    <property type="match status" value="1"/>
</dbReference>
<dbReference type="InterPro" id="IPR024775">
    <property type="entry name" value="DinB-like"/>
</dbReference>
<accession>A0ABS2P1U8</accession>
<evidence type="ECO:0000313" key="2">
    <source>
        <dbReference type="EMBL" id="MBM7620936.1"/>
    </source>
</evidence>